<evidence type="ECO:0000256" key="4">
    <source>
        <dbReference type="ARBA" id="ARBA00022989"/>
    </source>
</evidence>
<evidence type="ECO:0000313" key="8">
    <source>
        <dbReference type="EMBL" id="KAF7257780.1"/>
    </source>
</evidence>
<keyword evidence="3 7" id="KW-0812">Transmembrane</keyword>
<evidence type="ECO:0000313" key="9">
    <source>
        <dbReference type="Proteomes" id="UP000822476"/>
    </source>
</evidence>
<dbReference type="GO" id="GO:0061617">
    <property type="term" value="C:MICOS complex"/>
    <property type="evidence" value="ECO:0007669"/>
    <property type="project" value="UniProtKB-UniRule"/>
</dbReference>
<evidence type="ECO:0000256" key="2">
    <source>
        <dbReference type="ARBA" id="ARBA00010904"/>
    </source>
</evidence>
<comment type="function">
    <text evidence="7">Component of the MICOS complex, a large protein complex of the mitochondrial inner membrane that plays crucial roles in the maintenance of crista junctions, inner membrane architecture, and formation of contact sites to the outer membrane.</text>
</comment>
<comment type="caution">
    <text evidence="8">The sequence shown here is derived from an EMBL/GenBank/DDBJ whole genome shotgun (WGS) entry which is preliminary data.</text>
</comment>
<evidence type="ECO:0000256" key="1">
    <source>
        <dbReference type="ARBA" id="ARBA00004325"/>
    </source>
</evidence>
<reference evidence="8" key="1">
    <citation type="submission" date="2019-07" db="EMBL/GenBank/DDBJ databases">
        <title>Annotation for the trematode Paragonimus miyazaki's.</title>
        <authorList>
            <person name="Choi Y.-J."/>
        </authorList>
    </citation>
    <scope>NUCLEOTIDE SEQUENCE</scope>
    <source>
        <strain evidence="8">Japan</strain>
    </source>
</reference>
<dbReference type="InterPro" id="IPR019166">
    <property type="entry name" value="MIC26/MIC27"/>
</dbReference>
<dbReference type="Proteomes" id="UP000822476">
    <property type="component" value="Unassembled WGS sequence"/>
</dbReference>
<dbReference type="OrthoDB" id="5973346at2759"/>
<keyword evidence="5 7" id="KW-0496">Mitochondrion</keyword>
<protein>
    <recommendedName>
        <fullName evidence="7">MICOS complex subunit</fullName>
    </recommendedName>
</protein>
<dbReference type="Pfam" id="PF09769">
    <property type="entry name" value="ApoO"/>
    <property type="match status" value="1"/>
</dbReference>
<keyword evidence="4 7" id="KW-1133">Transmembrane helix</keyword>
<comment type="subunit">
    <text evidence="7">Component of the mitochondrial contact site and cristae organizing system (MICOS) complex.</text>
</comment>
<name>A0A8S9YX76_9TREM</name>
<evidence type="ECO:0000256" key="5">
    <source>
        <dbReference type="ARBA" id="ARBA00023128"/>
    </source>
</evidence>
<accession>A0A8S9YX76</accession>
<evidence type="ECO:0000256" key="6">
    <source>
        <dbReference type="ARBA" id="ARBA00023136"/>
    </source>
</evidence>
<keyword evidence="6 7" id="KW-0472">Membrane</keyword>
<dbReference type="EMBL" id="JTDE01002155">
    <property type="protein sequence ID" value="KAF7257780.1"/>
    <property type="molecule type" value="Genomic_DNA"/>
</dbReference>
<feature type="transmembrane region" description="Helical" evidence="7">
    <location>
        <begin position="106"/>
        <end position="124"/>
    </location>
</feature>
<proteinExistence type="inferred from homology"/>
<comment type="similarity">
    <text evidence="2">Belongs to the apolipoprotein O/MICOS complex subunit Mic27 family.</text>
</comment>
<dbReference type="AlphaFoldDB" id="A0A8S9YX76"/>
<feature type="transmembrane region" description="Helical" evidence="7">
    <location>
        <begin position="79"/>
        <end position="99"/>
    </location>
</feature>
<organism evidence="8 9">
    <name type="scientific">Paragonimus skrjabini miyazakii</name>
    <dbReference type="NCBI Taxonomy" id="59628"/>
    <lineage>
        <taxon>Eukaryota</taxon>
        <taxon>Metazoa</taxon>
        <taxon>Spiralia</taxon>
        <taxon>Lophotrochozoa</taxon>
        <taxon>Platyhelminthes</taxon>
        <taxon>Trematoda</taxon>
        <taxon>Digenea</taxon>
        <taxon>Plagiorchiida</taxon>
        <taxon>Troglotremata</taxon>
        <taxon>Troglotrematidae</taxon>
        <taxon>Paragonimus</taxon>
    </lineage>
</organism>
<sequence>MRVKDLPIYSEFPEANVEYRLELKSPNAAEAKLIECIKPLRSSFQKWFACVEKTTEDSLSRASFTSKSLYEHIRDEPIILARGGFITVCGLGGLIMGYRGGIARKILYASVSTTLAIAACYPAVTYKYGVQAWDFSKTRAVSLRDDLFAKVINQKAYCCRLFQLV</sequence>
<dbReference type="GO" id="GO:0042407">
    <property type="term" value="P:cristae formation"/>
    <property type="evidence" value="ECO:0007669"/>
    <property type="project" value="InterPro"/>
</dbReference>
<comment type="subcellular location">
    <subcellularLocation>
        <location evidence="7">Mitochondrion inner membrane</location>
    </subcellularLocation>
    <subcellularLocation>
        <location evidence="1">Mitochondrion membrane</location>
    </subcellularLocation>
</comment>
<dbReference type="InterPro" id="IPR033182">
    <property type="entry name" value="MIC26/MIC27_animal"/>
</dbReference>
<dbReference type="PANTHER" id="PTHR14564">
    <property type="entry name" value="MICOS COMPLEX SUBUNIT MIC26 / MIC27 FAMILY MEMBER"/>
    <property type="match status" value="1"/>
</dbReference>
<gene>
    <name evidence="8" type="ORF">EG68_10992</name>
</gene>
<keyword evidence="7" id="KW-0999">Mitochondrion inner membrane</keyword>
<evidence type="ECO:0000256" key="7">
    <source>
        <dbReference type="RuleBase" id="RU363021"/>
    </source>
</evidence>
<evidence type="ECO:0000256" key="3">
    <source>
        <dbReference type="ARBA" id="ARBA00022692"/>
    </source>
</evidence>
<keyword evidence="9" id="KW-1185">Reference proteome</keyword>